<dbReference type="Pfam" id="PF00229">
    <property type="entry name" value="TNF"/>
    <property type="match status" value="1"/>
</dbReference>
<keyword evidence="4 6" id="KW-0472">Membrane</keyword>
<dbReference type="GO" id="GO:0006955">
    <property type="term" value="P:immune response"/>
    <property type="evidence" value="ECO:0007669"/>
    <property type="project" value="InterPro"/>
</dbReference>
<keyword evidence="3" id="KW-0202">Cytokine</keyword>
<feature type="transmembrane region" description="Helical" evidence="6">
    <location>
        <begin position="32"/>
        <end position="56"/>
    </location>
</feature>
<protein>
    <recommendedName>
        <fullName evidence="7">THD domain-containing protein</fullName>
    </recommendedName>
</protein>
<evidence type="ECO:0000256" key="5">
    <source>
        <dbReference type="SAM" id="MobiDB-lite"/>
    </source>
</evidence>
<evidence type="ECO:0000256" key="1">
    <source>
        <dbReference type="ARBA" id="ARBA00004370"/>
    </source>
</evidence>
<dbReference type="GO" id="GO:0005615">
    <property type="term" value="C:extracellular space"/>
    <property type="evidence" value="ECO:0007669"/>
    <property type="project" value="UniProtKB-KW"/>
</dbReference>
<dbReference type="GO" id="GO:0005125">
    <property type="term" value="F:cytokine activity"/>
    <property type="evidence" value="ECO:0007669"/>
    <property type="project" value="UniProtKB-KW"/>
</dbReference>
<feature type="compositionally biased region" description="Basic and acidic residues" evidence="5">
    <location>
        <begin position="7"/>
        <end position="17"/>
    </location>
</feature>
<dbReference type="EMBL" id="NEDP02005489">
    <property type="protein sequence ID" value="OWF40066.1"/>
    <property type="molecule type" value="Genomic_DNA"/>
</dbReference>
<keyword evidence="6" id="KW-0812">Transmembrane</keyword>
<comment type="similarity">
    <text evidence="2">Belongs to the tumor necrosis factor family.</text>
</comment>
<reference evidence="8 9" key="1">
    <citation type="journal article" date="2017" name="Nat. Ecol. Evol.">
        <title>Scallop genome provides insights into evolution of bilaterian karyotype and development.</title>
        <authorList>
            <person name="Wang S."/>
            <person name="Zhang J."/>
            <person name="Jiao W."/>
            <person name="Li J."/>
            <person name="Xun X."/>
            <person name="Sun Y."/>
            <person name="Guo X."/>
            <person name="Huan P."/>
            <person name="Dong B."/>
            <person name="Zhang L."/>
            <person name="Hu X."/>
            <person name="Sun X."/>
            <person name="Wang J."/>
            <person name="Zhao C."/>
            <person name="Wang Y."/>
            <person name="Wang D."/>
            <person name="Huang X."/>
            <person name="Wang R."/>
            <person name="Lv J."/>
            <person name="Li Y."/>
            <person name="Zhang Z."/>
            <person name="Liu B."/>
            <person name="Lu W."/>
            <person name="Hui Y."/>
            <person name="Liang J."/>
            <person name="Zhou Z."/>
            <person name="Hou R."/>
            <person name="Li X."/>
            <person name="Liu Y."/>
            <person name="Li H."/>
            <person name="Ning X."/>
            <person name="Lin Y."/>
            <person name="Zhao L."/>
            <person name="Xing Q."/>
            <person name="Dou J."/>
            <person name="Li Y."/>
            <person name="Mao J."/>
            <person name="Guo H."/>
            <person name="Dou H."/>
            <person name="Li T."/>
            <person name="Mu C."/>
            <person name="Jiang W."/>
            <person name="Fu Q."/>
            <person name="Fu X."/>
            <person name="Miao Y."/>
            <person name="Liu J."/>
            <person name="Yu Q."/>
            <person name="Li R."/>
            <person name="Liao H."/>
            <person name="Li X."/>
            <person name="Kong Y."/>
            <person name="Jiang Z."/>
            <person name="Chourrout D."/>
            <person name="Li R."/>
            <person name="Bao Z."/>
        </authorList>
    </citation>
    <scope>NUCLEOTIDE SEQUENCE [LARGE SCALE GENOMIC DNA]</scope>
    <source>
        <strain evidence="8 9">PY_sf001</strain>
    </source>
</reference>
<evidence type="ECO:0000256" key="4">
    <source>
        <dbReference type="ARBA" id="ARBA00023136"/>
    </source>
</evidence>
<gene>
    <name evidence="8" type="ORF">KP79_PYT02288</name>
</gene>
<proteinExistence type="inferred from homology"/>
<dbReference type="SUPFAM" id="SSF49842">
    <property type="entry name" value="TNF-like"/>
    <property type="match status" value="1"/>
</dbReference>
<keyword evidence="9" id="KW-1185">Reference proteome</keyword>
<evidence type="ECO:0000313" key="8">
    <source>
        <dbReference type="EMBL" id="OWF40066.1"/>
    </source>
</evidence>
<dbReference type="AlphaFoldDB" id="A0A210PUE2"/>
<keyword evidence="6" id="KW-1133">Transmembrane helix</keyword>
<name>A0A210PUE2_MIZYE</name>
<dbReference type="InterPro" id="IPR006052">
    <property type="entry name" value="TNF_dom"/>
</dbReference>
<dbReference type="Gene3D" id="2.60.120.40">
    <property type="match status" value="1"/>
</dbReference>
<evidence type="ECO:0000313" key="9">
    <source>
        <dbReference type="Proteomes" id="UP000242188"/>
    </source>
</evidence>
<sequence>MAAGESSSERMVDEESHAVQTKRPQCAKPRTLALFFVVSILLNFLLVSIMLGLLLAGKLAKEPGTSDEQEAKTTIKPAVKGATLDLKSDMDQVCIQCDPGEGVKLNLVTLYPINNGTQPLCCTEYTQPGLTDWGLKSRQDYDFSHALDSGVSSFDCPPTSDGRVQPAGLAFLDFERSSDGGLRWTQYDGSYLRGGVTITTIGSYTMLQVPEDGLYRVYSDLEFRGNLDSEEDVTKANIQVHSLVRFPNKVVQMNRFTLKENDIKKSVATAVLELNAQDAIFVAVKDISYIYDDSSVNRFGLYKLS</sequence>
<dbReference type="PANTHER" id="PTHR11471">
    <property type="entry name" value="TUMOR NECROSIS FACTOR FAMILY MEMBER"/>
    <property type="match status" value="1"/>
</dbReference>
<dbReference type="GO" id="GO:0016020">
    <property type="term" value="C:membrane"/>
    <property type="evidence" value="ECO:0007669"/>
    <property type="project" value="UniProtKB-SubCell"/>
</dbReference>
<evidence type="ECO:0000256" key="2">
    <source>
        <dbReference type="ARBA" id="ARBA00008670"/>
    </source>
</evidence>
<dbReference type="OrthoDB" id="6135579at2759"/>
<feature type="region of interest" description="Disordered" evidence="5">
    <location>
        <begin position="1"/>
        <end position="23"/>
    </location>
</feature>
<dbReference type="GO" id="GO:0005164">
    <property type="term" value="F:tumor necrosis factor receptor binding"/>
    <property type="evidence" value="ECO:0007669"/>
    <property type="project" value="InterPro"/>
</dbReference>
<comment type="caution">
    <text evidence="8">The sequence shown here is derived from an EMBL/GenBank/DDBJ whole genome shotgun (WGS) entry which is preliminary data.</text>
</comment>
<feature type="domain" description="THD" evidence="7">
    <location>
        <begin position="183"/>
        <end position="304"/>
    </location>
</feature>
<dbReference type="PANTHER" id="PTHR11471:SF13">
    <property type="entry name" value="TNF FAMILY PROFILE DOMAIN-CONTAINING PROTEIN"/>
    <property type="match status" value="1"/>
</dbReference>
<dbReference type="InterPro" id="IPR008983">
    <property type="entry name" value="Tumour_necrosis_fac-like_dom"/>
</dbReference>
<dbReference type="Proteomes" id="UP000242188">
    <property type="component" value="Unassembled WGS sequence"/>
</dbReference>
<evidence type="ECO:0000256" key="3">
    <source>
        <dbReference type="ARBA" id="ARBA00022514"/>
    </source>
</evidence>
<comment type="subcellular location">
    <subcellularLocation>
        <location evidence="1">Membrane</location>
    </subcellularLocation>
</comment>
<evidence type="ECO:0000259" key="7">
    <source>
        <dbReference type="Pfam" id="PF00229"/>
    </source>
</evidence>
<evidence type="ECO:0000256" key="6">
    <source>
        <dbReference type="SAM" id="Phobius"/>
    </source>
</evidence>
<accession>A0A210PUE2</accession>
<organism evidence="8 9">
    <name type="scientific">Mizuhopecten yessoensis</name>
    <name type="common">Japanese scallop</name>
    <name type="synonym">Patinopecten yessoensis</name>
    <dbReference type="NCBI Taxonomy" id="6573"/>
    <lineage>
        <taxon>Eukaryota</taxon>
        <taxon>Metazoa</taxon>
        <taxon>Spiralia</taxon>
        <taxon>Lophotrochozoa</taxon>
        <taxon>Mollusca</taxon>
        <taxon>Bivalvia</taxon>
        <taxon>Autobranchia</taxon>
        <taxon>Pteriomorphia</taxon>
        <taxon>Pectinida</taxon>
        <taxon>Pectinoidea</taxon>
        <taxon>Pectinidae</taxon>
        <taxon>Mizuhopecten</taxon>
    </lineage>
</organism>